<keyword evidence="2" id="KW-0547">Nucleotide-binding</keyword>
<reference evidence="5 6" key="1">
    <citation type="submission" date="2019-06" db="EMBL/GenBank/DDBJ databases">
        <title>Persicimonas caeni gen. nov., sp. nov., a predatory bacterium isolated from solar saltern.</title>
        <authorList>
            <person name="Wang S."/>
        </authorList>
    </citation>
    <scope>NUCLEOTIDE SEQUENCE [LARGE SCALE GENOMIC DNA]</scope>
    <source>
        <strain evidence="5 6">YN101</strain>
    </source>
</reference>
<dbReference type="InterPro" id="IPR027417">
    <property type="entry name" value="P-loop_NTPase"/>
</dbReference>
<organism evidence="5 6">
    <name type="scientific">Persicimonas caeni</name>
    <dbReference type="NCBI Taxonomy" id="2292766"/>
    <lineage>
        <taxon>Bacteria</taxon>
        <taxon>Deltaproteobacteria</taxon>
        <taxon>Bradymonadales</taxon>
        <taxon>Bradymonadaceae</taxon>
        <taxon>Persicimonas</taxon>
    </lineage>
</organism>
<sequence>MSTQKMADTLIEVRGIERIYKQGEVDVHALRGVDLDIAEGEFTALAGPSGSGKTTLLNAIGCLDTPTAGNVRIDGTDVTGFGKTEGAEYRMEHVGFIFQAYNLIPVFTAYENAEFVMMLQGVPAARRKQRVSELFERVGLAGYADRKPHELSGGQQQRVAVVRALAAKPRIVLADEPTANLDSETSASLLDLMLELNQEQGVTFVFSTHDDLVMDRARRIVRLDSGNIVGDERKELVAS</sequence>
<proteinExistence type="predicted"/>
<dbReference type="PROSITE" id="PS00211">
    <property type="entry name" value="ABC_TRANSPORTER_1"/>
    <property type="match status" value="1"/>
</dbReference>
<dbReference type="AlphaFoldDB" id="A0A4Y6PRK7"/>
<evidence type="ECO:0000256" key="2">
    <source>
        <dbReference type="ARBA" id="ARBA00022741"/>
    </source>
</evidence>
<keyword evidence="3 5" id="KW-0067">ATP-binding</keyword>
<dbReference type="CDD" id="cd03255">
    <property type="entry name" value="ABC_MJ0796_LolCDE_FtsE"/>
    <property type="match status" value="1"/>
</dbReference>
<evidence type="ECO:0000256" key="3">
    <source>
        <dbReference type="ARBA" id="ARBA00022840"/>
    </source>
</evidence>
<dbReference type="PANTHER" id="PTHR24220:SF86">
    <property type="entry name" value="ABC TRANSPORTER ABCH.1"/>
    <property type="match status" value="1"/>
</dbReference>
<dbReference type="InterPro" id="IPR003593">
    <property type="entry name" value="AAA+_ATPase"/>
</dbReference>
<keyword evidence="1" id="KW-0813">Transport</keyword>
<dbReference type="InterPro" id="IPR017871">
    <property type="entry name" value="ABC_transporter-like_CS"/>
</dbReference>
<dbReference type="SUPFAM" id="SSF52540">
    <property type="entry name" value="P-loop containing nucleoside triphosphate hydrolases"/>
    <property type="match status" value="1"/>
</dbReference>
<dbReference type="PROSITE" id="PS50893">
    <property type="entry name" value="ABC_TRANSPORTER_2"/>
    <property type="match status" value="1"/>
</dbReference>
<dbReference type="SMART" id="SM00382">
    <property type="entry name" value="AAA"/>
    <property type="match status" value="1"/>
</dbReference>
<dbReference type="Gene3D" id="3.40.50.300">
    <property type="entry name" value="P-loop containing nucleotide triphosphate hydrolases"/>
    <property type="match status" value="1"/>
</dbReference>
<evidence type="ECO:0000256" key="1">
    <source>
        <dbReference type="ARBA" id="ARBA00022448"/>
    </source>
</evidence>
<evidence type="ECO:0000259" key="4">
    <source>
        <dbReference type="PROSITE" id="PS50893"/>
    </source>
</evidence>
<dbReference type="GO" id="GO:0022857">
    <property type="term" value="F:transmembrane transporter activity"/>
    <property type="evidence" value="ECO:0007669"/>
    <property type="project" value="TreeGrafter"/>
</dbReference>
<evidence type="ECO:0000313" key="5">
    <source>
        <dbReference type="EMBL" id="QDG50956.1"/>
    </source>
</evidence>
<accession>A0A5B8Y4J3</accession>
<dbReference type="GO" id="GO:0098796">
    <property type="term" value="C:membrane protein complex"/>
    <property type="evidence" value="ECO:0007669"/>
    <property type="project" value="UniProtKB-ARBA"/>
</dbReference>
<dbReference type="InterPro" id="IPR003439">
    <property type="entry name" value="ABC_transporter-like_ATP-bd"/>
</dbReference>
<name>A0A4Y6PRK7_PERCE</name>
<keyword evidence="6" id="KW-1185">Reference proteome</keyword>
<gene>
    <name evidence="5" type="ORF">FIV42_09480</name>
</gene>
<dbReference type="EMBL" id="CP041186">
    <property type="protein sequence ID" value="QDG50956.1"/>
    <property type="molecule type" value="Genomic_DNA"/>
</dbReference>
<dbReference type="InterPro" id="IPR015854">
    <property type="entry name" value="ABC_transpr_LolD-like"/>
</dbReference>
<dbReference type="OrthoDB" id="9809450at2"/>
<dbReference type="GO" id="GO:0016887">
    <property type="term" value="F:ATP hydrolysis activity"/>
    <property type="evidence" value="ECO:0007669"/>
    <property type="project" value="InterPro"/>
</dbReference>
<dbReference type="FunFam" id="3.40.50.300:FF:000032">
    <property type="entry name" value="Export ABC transporter ATP-binding protein"/>
    <property type="match status" value="1"/>
</dbReference>
<dbReference type="GO" id="GO:0005524">
    <property type="term" value="F:ATP binding"/>
    <property type="evidence" value="ECO:0007669"/>
    <property type="project" value="UniProtKB-KW"/>
</dbReference>
<accession>A0A4Y6PRK7</accession>
<dbReference type="Proteomes" id="UP000315995">
    <property type="component" value="Chromosome"/>
</dbReference>
<dbReference type="GO" id="GO:0005886">
    <property type="term" value="C:plasma membrane"/>
    <property type="evidence" value="ECO:0007669"/>
    <property type="project" value="TreeGrafter"/>
</dbReference>
<dbReference type="PANTHER" id="PTHR24220">
    <property type="entry name" value="IMPORT ATP-BINDING PROTEIN"/>
    <property type="match status" value="1"/>
</dbReference>
<dbReference type="InterPro" id="IPR017911">
    <property type="entry name" value="MacB-like_ATP-bd"/>
</dbReference>
<dbReference type="Pfam" id="PF00005">
    <property type="entry name" value="ABC_tran"/>
    <property type="match status" value="1"/>
</dbReference>
<protein>
    <submittedName>
        <fullName evidence="5">ABC transporter ATP-binding protein</fullName>
    </submittedName>
</protein>
<feature type="domain" description="ABC transporter" evidence="4">
    <location>
        <begin position="11"/>
        <end position="239"/>
    </location>
</feature>
<evidence type="ECO:0000313" key="6">
    <source>
        <dbReference type="Proteomes" id="UP000315995"/>
    </source>
</evidence>